<keyword evidence="9" id="KW-0414">Isoprene biosynthesis</keyword>
<feature type="active site" evidence="9">
    <location>
        <position position="12"/>
    </location>
</feature>
<dbReference type="Gene3D" id="3.30.70.890">
    <property type="entry name" value="GHMP kinase, C-terminal domain"/>
    <property type="match status" value="1"/>
</dbReference>
<keyword evidence="5 9" id="KW-0547">Nucleotide-binding</keyword>
<evidence type="ECO:0000256" key="8">
    <source>
        <dbReference type="ARBA" id="ARBA00032554"/>
    </source>
</evidence>
<feature type="active site" evidence="9">
    <location>
        <position position="137"/>
    </location>
</feature>
<dbReference type="InterPro" id="IPR020568">
    <property type="entry name" value="Ribosomal_Su5_D2-typ_SF"/>
</dbReference>
<dbReference type="GO" id="GO:0019288">
    <property type="term" value="P:isopentenyl diphosphate biosynthetic process, methylerythritol 4-phosphate pathway"/>
    <property type="evidence" value="ECO:0007669"/>
    <property type="project" value="UniProtKB-UniRule"/>
</dbReference>
<keyword evidence="13" id="KW-1185">Reference proteome</keyword>
<evidence type="ECO:0000256" key="5">
    <source>
        <dbReference type="ARBA" id="ARBA00022741"/>
    </source>
</evidence>
<dbReference type="InterPro" id="IPR036554">
    <property type="entry name" value="GHMP_kinase_C_sf"/>
</dbReference>
<dbReference type="GO" id="GO:0016114">
    <property type="term" value="P:terpenoid biosynthetic process"/>
    <property type="evidence" value="ECO:0007669"/>
    <property type="project" value="UniProtKB-UniRule"/>
</dbReference>
<dbReference type="InterPro" id="IPR004424">
    <property type="entry name" value="IspE"/>
</dbReference>
<keyword evidence="7 9" id="KW-0067">ATP-binding</keyword>
<proteinExistence type="inferred from homology"/>
<dbReference type="PIRSF" id="PIRSF010376">
    <property type="entry name" value="IspE"/>
    <property type="match status" value="1"/>
</dbReference>
<keyword evidence="4 9" id="KW-0808">Transferase</keyword>
<dbReference type="EC" id="2.7.1.148" evidence="2 9"/>
<protein>
    <recommendedName>
        <fullName evidence="3 9">4-diphosphocytidyl-2-C-methyl-D-erythritol kinase</fullName>
        <shortName evidence="9">CMK</shortName>
        <ecNumber evidence="2 9">2.7.1.148</ecNumber>
    </recommendedName>
    <alternativeName>
        <fullName evidence="8 9">4-(cytidine-5'-diphospho)-2-C-methyl-D-erythritol kinase</fullName>
    </alternativeName>
</protein>
<evidence type="ECO:0000256" key="7">
    <source>
        <dbReference type="ARBA" id="ARBA00022840"/>
    </source>
</evidence>
<name>A0A7T3REY1_9SPIR</name>
<dbReference type="PANTHER" id="PTHR43527:SF2">
    <property type="entry name" value="4-DIPHOSPHOCYTIDYL-2-C-METHYL-D-ERYTHRITOL KINASE, CHLOROPLASTIC"/>
    <property type="match status" value="1"/>
</dbReference>
<comment type="function">
    <text evidence="9">Catalyzes the phosphorylation of the position 2 hydroxy group of 4-diphosphocytidyl-2C-methyl-D-erythritol.</text>
</comment>
<evidence type="ECO:0000259" key="10">
    <source>
        <dbReference type="Pfam" id="PF00288"/>
    </source>
</evidence>
<sequence>MHECVTVLAPAKINLGLQVLPRRNDGFHSIRSLFTTVNLCDRITVSVSDKKNFCGVSCEGMALPSENTFTKAYKAFCVLTGVESGVSVEVTKHIPSGGGLGGGSSDASSFLQSIDTIFGTGLSETEFMKLSGEVGSDCFFFTKALLACKNTALFRPFAAFVEGRGEVVTELRARNDYSVLLVMPEVSVSTPFAYNLVDAAGTTALDRNFGIEDAAGLYAKDVLEWNFVNDFTLPVRGAFEKVNEALNDIGESGADFADMSGSGSTVFGVFSDAARARKALAVLQKKWRAVLV</sequence>
<feature type="domain" description="GHMP kinase C-terminal" evidence="11">
    <location>
        <begin position="225"/>
        <end position="288"/>
    </location>
</feature>
<feature type="binding site" evidence="9">
    <location>
        <begin position="95"/>
        <end position="105"/>
    </location>
    <ligand>
        <name>ATP</name>
        <dbReference type="ChEBI" id="CHEBI:30616"/>
    </ligand>
</feature>
<dbReference type="Proteomes" id="UP000595224">
    <property type="component" value="Chromosome"/>
</dbReference>
<feature type="domain" description="GHMP kinase N-terminal" evidence="10">
    <location>
        <begin position="67"/>
        <end position="139"/>
    </location>
</feature>
<accession>A0A7T3REY1</accession>
<dbReference type="InterPro" id="IPR013750">
    <property type="entry name" value="GHMP_kinase_C_dom"/>
</dbReference>
<comment type="pathway">
    <text evidence="9">Isoprenoid biosynthesis; isopentenyl diphosphate biosynthesis via DXP pathway; isopentenyl diphosphate from 1-deoxy-D-xylulose 5-phosphate: step 3/6.</text>
</comment>
<dbReference type="SUPFAM" id="SSF54211">
    <property type="entry name" value="Ribosomal protein S5 domain 2-like"/>
    <property type="match status" value="1"/>
</dbReference>
<dbReference type="PANTHER" id="PTHR43527">
    <property type="entry name" value="4-DIPHOSPHOCYTIDYL-2-C-METHYL-D-ERYTHRITOL KINASE, CHLOROPLASTIC"/>
    <property type="match status" value="1"/>
</dbReference>
<dbReference type="RefSeq" id="WP_198443396.1">
    <property type="nucleotide sequence ID" value="NZ_CBCSHE010000002.1"/>
</dbReference>
<dbReference type="UniPathway" id="UPA00056">
    <property type="reaction ID" value="UER00094"/>
</dbReference>
<dbReference type="KEGG" id="tper:IWA51_04520"/>
<dbReference type="Pfam" id="PF00288">
    <property type="entry name" value="GHMP_kinases_N"/>
    <property type="match status" value="1"/>
</dbReference>
<dbReference type="EMBL" id="CP064936">
    <property type="protein sequence ID" value="QQA01874.1"/>
    <property type="molecule type" value="Genomic_DNA"/>
</dbReference>
<organism evidence="12 13">
    <name type="scientific">Treponema peruense</name>
    <dbReference type="NCBI Taxonomy" id="2787628"/>
    <lineage>
        <taxon>Bacteria</taxon>
        <taxon>Pseudomonadati</taxon>
        <taxon>Spirochaetota</taxon>
        <taxon>Spirochaetia</taxon>
        <taxon>Spirochaetales</taxon>
        <taxon>Treponemataceae</taxon>
        <taxon>Treponema</taxon>
    </lineage>
</organism>
<keyword evidence="6 9" id="KW-0418">Kinase</keyword>
<comment type="similarity">
    <text evidence="1 9">Belongs to the GHMP kinase family. IspE subfamily.</text>
</comment>
<gene>
    <name evidence="9 12" type="primary">ispE</name>
    <name evidence="12" type="ORF">IWA51_04520</name>
</gene>
<evidence type="ECO:0000313" key="12">
    <source>
        <dbReference type="EMBL" id="QQA01874.1"/>
    </source>
</evidence>
<dbReference type="Pfam" id="PF08544">
    <property type="entry name" value="GHMP_kinases_C"/>
    <property type="match status" value="1"/>
</dbReference>
<evidence type="ECO:0000256" key="9">
    <source>
        <dbReference type="HAMAP-Rule" id="MF_00061"/>
    </source>
</evidence>
<dbReference type="GO" id="GO:0050515">
    <property type="term" value="F:4-(cytidine 5'-diphospho)-2-C-methyl-D-erythritol kinase activity"/>
    <property type="evidence" value="ECO:0007669"/>
    <property type="project" value="UniProtKB-UniRule"/>
</dbReference>
<evidence type="ECO:0000256" key="1">
    <source>
        <dbReference type="ARBA" id="ARBA00009684"/>
    </source>
</evidence>
<evidence type="ECO:0000256" key="3">
    <source>
        <dbReference type="ARBA" id="ARBA00017473"/>
    </source>
</evidence>
<dbReference type="GO" id="GO:0005524">
    <property type="term" value="F:ATP binding"/>
    <property type="evidence" value="ECO:0007669"/>
    <property type="project" value="UniProtKB-UniRule"/>
</dbReference>
<evidence type="ECO:0000256" key="4">
    <source>
        <dbReference type="ARBA" id="ARBA00022679"/>
    </source>
</evidence>
<dbReference type="AlphaFoldDB" id="A0A7T3REY1"/>
<evidence type="ECO:0000313" key="13">
    <source>
        <dbReference type="Proteomes" id="UP000595224"/>
    </source>
</evidence>
<dbReference type="HAMAP" id="MF_00061">
    <property type="entry name" value="IspE"/>
    <property type="match status" value="1"/>
</dbReference>
<dbReference type="InterPro" id="IPR014721">
    <property type="entry name" value="Ribsml_uS5_D2-typ_fold_subgr"/>
</dbReference>
<dbReference type="Gene3D" id="3.30.230.10">
    <property type="match status" value="1"/>
</dbReference>
<evidence type="ECO:0000256" key="6">
    <source>
        <dbReference type="ARBA" id="ARBA00022777"/>
    </source>
</evidence>
<evidence type="ECO:0000259" key="11">
    <source>
        <dbReference type="Pfam" id="PF08544"/>
    </source>
</evidence>
<dbReference type="InterPro" id="IPR006204">
    <property type="entry name" value="GHMP_kinase_N_dom"/>
</dbReference>
<reference evidence="12 13" key="1">
    <citation type="submission" date="2020-11" db="EMBL/GenBank/DDBJ databases">
        <title>Treponema Peruensis nv. sp., first commensal Treponema isolated from human feces.</title>
        <authorList>
            <person name="Belkhou C."/>
            <person name="Raes J."/>
        </authorList>
    </citation>
    <scope>NUCLEOTIDE SEQUENCE [LARGE SCALE GENOMIC DNA]</scope>
    <source>
        <strain evidence="12 13">RCC2812</strain>
    </source>
</reference>
<dbReference type="NCBIfam" id="TIGR00154">
    <property type="entry name" value="ispE"/>
    <property type="match status" value="1"/>
</dbReference>
<comment type="catalytic activity">
    <reaction evidence="9">
        <text>4-CDP-2-C-methyl-D-erythritol + ATP = 4-CDP-2-C-methyl-D-erythritol 2-phosphate + ADP + H(+)</text>
        <dbReference type="Rhea" id="RHEA:18437"/>
        <dbReference type="ChEBI" id="CHEBI:15378"/>
        <dbReference type="ChEBI" id="CHEBI:30616"/>
        <dbReference type="ChEBI" id="CHEBI:57823"/>
        <dbReference type="ChEBI" id="CHEBI:57919"/>
        <dbReference type="ChEBI" id="CHEBI:456216"/>
        <dbReference type="EC" id="2.7.1.148"/>
    </reaction>
</comment>
<evidence type="ECO:0000256" key="2">
    <source>
        <dbReference type="ARBA" id="ARBA00012052"/>
    </source>
</evidence>
<dbReference type="SUPFAM" id="SSF55060">
    <property type="entry name" value="GHMP Kinase, C-terminal domain"/>
    <property type="match status" value="1"/>
</dbReference>